<dbReference type="NCBIfam" id="TIGR02122">
    <property type="entry name" value="TRAP_TAXI"/>
    <property type="match status" value="1"/>
</dbReference>
<evidence type="ECO:0000313" key="1">
    <source>
        <dbReference type="EMBL" id="MDA0182288.1"/>
    </source>
</evidence>
<gene>
    <name evidence="1" type="ORF">OJ997_18420</name>
</gene>
<dbReference type="RefSeq" id="WP_270026651.1">
    <property type="nucleotide sequence ID" value="NZ_JAPDDP010000033.1"/>
</dbReference>
<reference evidence="1" key="1">
    <citation type="submission" date="2022-10" db="EMBL/GenBank/DDBJ databases">
        <title>The WGS of Solirubrobacter phytolaccae KCTC 29190.</title>
        <authorList>
            <person name="Jiang Z."/>
        </authorList>
    </citation>
    <scope>NUCLEOTIDE SEQUENCE</scope>
    <source>
        <strain evidence="1">KCTC 29190</strain>
    </source>
</reference>
<dbReference type="Pfam" id="PF16868">
    <property type="entry name" value="NMT1_3"/>
    <property type="match status" value="1"/>
</dbReference>
<dbReference type="AlphaFoldDB" id="A0A9X3N9J4"/>
<accession>A0A9X3N9J4</accession>
<keyword evidence="2" id="KW-1185">Reference proteome</keyword>
<name>A0A9X3N9J4_9ACTN</name>
<proteinExistence type="predicted"/>
<protein>
    <submittedName>
        <fullName evidence="1">TAXI family TRAP transporter solute-binding subunit</fullName>
    </submittedName>
</protein>
<evidence type="ECO:0000313" key="2">
    <source>
        <dbReference type="Proteomes" id="UP001147653"/>
    </source>
</evidence>
<comment type="caution">
    <text evidence="1">The sequence shown here is derived from an EMBL/GenBank/DDBJ whole genome shotgun (WGS) entry which is preliminary data.</text>
</comment>
<dbReference type="Gene3D" id="3.40.190.10">
    <property type="entry name" value="Periplasmic binding protein-like II"/>
    <property type="match status" value="2"/>
</dbReference>
<dbReference type="CDD" id="cd13569">
    <property type="entry name" value="PBP2_TAXI_TRAP_like_1"/>
    <property type="match status" value="1"/>
</dbReference>
<dbReference type="EMBL" id="JAPDDP010000033">
    <property type="protein sequence ID" value="MDA0182288.1"/>
    <property type="molecule type" value="Genomic_DNA"/>
</dbReference>
<organism evidence="1 2">
    <name type="scientific">Solirubrobacter phytolaccae</name>
    <dbReference type="NCBI Taxonomy" id="1404360"/>
    <lineage>
        <taxon>Bacteria</taxon>
        <taxon>Bacillati</taxon>
        <taxon>Actinomycetota</taxon>
        <taxon>Thermoleophilia</taxon>
        <taxon>Solirubrobacterales</taxon>
        <taxon>Solirubrobacteraceae</taxon>
        <taxon>Solirubrobacter</taxon>
    </lineage>
</organism>
<dbReference type="Proteomes" id="UP001147653">
    <property type="component" value="Unassembled WGS sequence"/>
</dbReference>
<dbReference type="InterPro" id="IPR011852">
    <property type="entry name" value="TRAP_TAXI"/>
</dbReference>
<dbReference type="SUPFAM" id="SSF53850">
    <property type="entry name" value="Periplasmic binding protein-like II"/>
    <property type="match status" value="1"/>
</dbReference>
<dbReference type="PANTHER" id="PTHR42941">
    <property type="entry name" value="SLL1037 PROTEIN"/>
    <property type="match status" value="1"/>
</dbReference>
<dbReference type="PROSITE" id="PS51257">
    <property type="entry name" value="PROKAR_LIPOPROTEIN"/>
    <property type="match status" value="1"/>
</dbReference>
<dbReference type="PANTHER" id="PTHR42941:SF1">
    <property type="entry name" value="SLL1037 PROTEIN"/>
    <property type="match status" value="1"/>
</dbReference>
<sequence length="317" mass="33366">MGRRGLAALIGCAFLLSSCSLEDPPGGDGRMSIATGGSGGVYQVYGGGVAEMFSANGHPTTAETTSASVDNLFLVADGDSEVAFSLADTAIDAVEGRDSFDGEKLPLRALGTLYSNFTHVVALKSSGITKIEDLKGKKVSIGAPNSGTEVIGLRLLEVAGLNPDTDVTRRALGVGESAAALREGSIDAFVWSGGLPTGAITDLATTDEVVLLPLDAYLPKLNEQYGEAYVEAEVEEGEYPNVAPVKTISVPNVLMVREDMDPQLAHDLLKLMFDHKAELAEVHPSAEKLTLEDAQKVVEPVELHEGAQQYYQEAATE</sequence>